<name>A0A8I0DTI0_9FIRM</name>
<evidence type="ECO:0000256" key="8">
    <source>
        <dbReference type="ARBA" id="ARBA00023136"/>
    </source>
</evidence>
<accession>A0A8I0DTI0</accession>
<evidence type="ECO:0000256" key="10">
    <source>
        <dbReference type="SAM" id="Phobius"/>
    </source>
</evidence>
<evidence type="ECO:0000256" key="4">
    <source>
        <dbReference type="ARBA" id="ARBA00022692"/>
    </source>
</evidence>
<dbReference type="RefSeq" id="WP_186901947.1">
    <property type="nucleotide sequence ID" value="NZ_JACOOT010000040.1"/>
</dbReference>
<keyword evidence="2" id="KW-1003">Cell membrane</keyword>
<dbReference type="InterPro" id="IPR001872">
    <property type="entry name" value="Peptidase_A8"/>
</dbReference>
<evidence type="ECO:0000256" key="2">
    <source>
        <dbReference type="ARBA" id="ARBA00022475"/>
    </source>
</evidence>
<keyword evidence="8 10" id="KW-0472">Membrane</keyword>
<keyword evidence="12" id="KW-1185">Reference proteome</keyword>
<feature type="transmembrane region" description="Helical" evidence="10">
    <location>
        <begin position="126"/>
        <end position="148"/>
    </location>
</feature>
<evidence type="ECO:0000313" key="12">
    <source>
        <dbReference type="Proteomes" id="UP000652847"/>
    </source>
</evidence>
<keyword evidence="3" id="KW-0645">Protease</keyword>
<keyword evidence="5" id="KW-0064">Aspartyl protease</keyword>
<evidence type="ECO:0000256" key="1">
    <source>
        <dbReference type="ARBA" id="ARBA00006139"/>
    </source>
</evidence>
<comment type="caution">
    <text evidence="11">The sequence shown here is derived from an EMBL/GenBank/DDBJ whole genome shotgun (WGS) entry which is preliminary data.</text>
</comment>
<dbReference type="Pfam" id="PF01252">
    <property type="entry name" value="Peptidase_A8"/>
    <property type="match status" value="1"/>
</dbReference>
<proteinExistence type="inferred from homology"/>
<protein>
    <submittedName>
        <fullName evidence="11">Signal peptidase II</fullName>
    </submittedName>
</protein>
<reference evidence="11 12" key="1">
    <citation type="submission" date="2020-08" db="EMBL/GenBank/DDBJ databases">
        <title>Genome public.</title>
        <authorList>
            <person name="Liu C."/>
            <person name="Sun Q."/>
        </authorList>
    </citation>
    <scope>NUCLEOTIDE SEQUENCE [LARGE SCALE GENOMIC DNA]</scope>
    <source>
        <strain evidence="11 12">BX17</strain>
    </source>
</reference>
<evidence type="ECO:0000256" key="7">
    <source>
        <dbReference type="ARBA" id="ARBA00022989"/>
    </source>
</evidence>
<dbReference type="PANTHER" id="PTHR33695">
    <property type="entry name" value="LIPOPROTEIN SIGNAL PEPTIDASE"/>
    <property type="match status" value="1"/>
</dbReference>
<gene>
    <name evidence="11" type="ORF">H8S54_17895</name>
</gene>
<dbReference type="EMBL" id="JACOOT010000040">
    <property type="protein sequence ID" value="MBC5652913.1"/>
    <property type="molecule type" value="Genomic_DNA"/>
</dbReference>
<keyword evidence="7 10" id="KW-1133">Transmembrane helix</keyword>
<keyword evidence="6" id="KW-0378">Hydrolase</keyword>
<dbReference type="PANTHER" id="PTHR33695:SF1">
    <property type="entry name" value="LIPOPROTEIN SIGNAL PEPTIDASE"/>
    <property type="match status" value="1"/>
</dbReference>
<organism evidence="11 12">
    <name type="scientific">Blautia segnis</name>
    <dbReference type="NCBI Taxonomy" id="2763030"/>
    <lineage>
        <taxon>Bacteria</taxon>
        <taxon>Bacillati</taxon>
        <taxon>Bacillota</taxon>
        <taxon>Clostridia</taxon>
        <taxon>Lachnospirales</taxon>
        <taxon>Lachnospiraceae</taxon>
        <taxon>Blautia</taxon>
    </lineage>
</organism>
<comment type="similarity">
    <text evidence="1 9">Belongs to the peptidase A8 family.</text>
</comment>
<dbReference type="AlphaFoldDB" id="A0A8I0DTI0"/>
<evidence type="ECO:0000256" key="6">
    <source>
        <dbReference type="ARBA" id="ARBA00022801"/>
    </source>
</evidence>
<evidence type="ECO:0000256" key="5">
    <source>
        <dbReference type="ARBA" id="ARBA00022750"/>
    </source>
</evidence>
<sequence>MLSLSIAGGIFLLDHKIKEHVDSTRLQGSREEVLGGRVIFRNCHNKNMVFGKIKLDEESCRELSLAGLGCVLGEYWHELIHGRRLGRMGLAMVLGGGMSNYMDRRNKGYVTDYISFNVKNKDMRRMVFNLSDFCIAAGTVLWAVSSLLPDKKRKRENI</sequence>
<dbReference type="GO" id="GO:0016020">
    <property type="term" value="C:membrane"/>
    <property type="evidence" value="ECO:0007669"/>
    <property type="project" value="InterPro"/>
</dbReference>
<evidence type="ECO:0000256" key="3">
    <source>
        <dbReference type="ARBA" id="ARBA00022670"/>
    </source>
</evidence>
<dbReference type="GO" id="GO:0004190">
    <property type="term" value="F:aspartic-type endopeptidase activity"/>
    <property type="evidence" value="ECO:0007669"/>
    <property type="project" value="UniProtKB-KW"/>
</dbReference>
<evidence type="ECO:0000256" key="9">
    <source>
        <dbReference type="RuleBase" id="RU004181"/>
    </source>
</evidence>
<dbReference type="GO" id="GO:0006508">
    <property type="term" value="P:proteolysis"/>
    <property type="evidence" value="ECO:0007669"/>
    <property type="project" value="UniProtKB-KW"/>
</dbReference>
<evidence type="ECO:0000313" key="11">
    <source>
        <dbReference type="EMBL" id="MBC5652913.1"/>
    </source>
</evidence>
<dbReference type="Proteomes" id="UP000652847">
    <property type="component" value="Unassembled WGS sequence"/>
</dbReference>
<dbReference type="PRINTS" id="PR00781">
    <property type="entry name" value="LIPOSIGPTASE"/>
</dbReference>
<keyword evidence="4 10" id="KW-0812">Transmembrane</keyword>